<dbReference type="EMBL" id="JAPEIS010000005">
    <property type="protein sequence ID" value="KAJ8066429.1"/>
    <property type="molecule type" value="Genomic_DNA"/>
</dbReference>
<dbReference type="OrthoDB" id="3468529at2759"/>
<sequence length="177" mass="19310">MLGWSHKHTKSSEYLSFPQIQPPRSNSNPNKGDLLAHVYPVATMPHDALLTSPIARDEPTSVIKACCVRRSHQPTEIVYKGTNAVISFGAVTNRTDTRTNETECGTCNGFGDSGGKPCLECRCSVARDVEYKGKTGSLVFVDSKITLGASEAFKEIFGKGYTEKAKPKVPQKKGFRV</sequence>
<protein>
    <submittedName>
        <fullName evidence="1">Uncharacterized protein</fullName>
    </submittedName>
</protein>
<proteinExistence type="predicted"/>
<reference evidence="1" key="1">
    <citation type="submission" date="2022-11" db="EMBL/GenBank/DDBJ databases">
        <title>Genome Resource of Sclerotinia nivalis Strain SnTB1, a Plant Pathogen Isolated from American Ginseng.</title>
        <authorList>
            <person name="Fan S."/>
        </authorList>
    </citation>
    <scope>NUCLEOTIDE SEQUENCE</scope>
    <source>
        <strain evidence="1">SnTB1</strain>
    </source>
</reference>
<dbReference type="AlphaFoldDB" id="A0A9X0AQ06"/>
<organism evidence="1 2">
    <name type="scientific">Sclerotinia nivalis</name>
    <dbReference type="NCBI Taxonomy" id="352851"/>
    <lineage>
        <taxon>Eukaryota</taxon>
        <taxon>Fungi</taxon>
        <taxon>Dikarya</taxon>
        <taxon>Ascomycota</taxon>
        <taxon>Pezizomycotina</taxon>
        <taxon>Leotiomycetes</taxon>
        <taxon>Helotiales</taxon>
        <taxon>Sclerotiniaceae</taxon>
        <taxon>Sclerotinia</taxon>
    </lineage>
</organism>
<keyword evidence="2" id="KW-1185">Reference proteome</keyword>
<gene>
    <name evidence="1" type="ORF">OCU04_005490</name>
</gene>
<dbReference type="Proteomes" id="UP001152300">
    <property type="component" value="Unassembled WGS sequence"/>
</dbReference>
<evidence type="ECO:0000313" key="2">
    <source>
        <dbReference type="Proteomes" id="UP001152300"/>
    </source>
</evidence>
<evidence type="ECO:0000313" key="1">
    <source>
        <dbReference type="EMBL" id="KAJ8066429.1"/>
    </source>
</evidence>
<name>A0A9X0AQ06_9HELO</name>
<accession>A0A9X0AQ06</accession>
<comment type="caution">
    <text evidence="1">The sequence shown here is derived from an EMBL/GenBank/DDBJ whole genome shotgun (WGS) entry which is preliminary data.</text>
</comment>